<dbReference type="SUPFAM" id="SSF51182">
    <property type="entry name" value="RmlC-like cupins"/>
    <property type="match status" value="1"/>
</dbReference>
<gene>
    <name evidence="5" type="ORF">DFR37_103430</name>
</gene>
<proteinExistence type="predicted"/>
<protein>
    <submittedName>
        <fullName evidence="5">Ureidoglycolate lyase</fullName>
    </submittedName>
</protein>
<comment type="caution">
    <text evidence="5">The sequence shown here is derived from an EMBL/GenBank/DDBJ whole genome shotgun (WGS) entry which is preliminary data.</text>
</comment>
<evidence type="ECO:0000256" key="1">
    <source>
        <dbReference type="ARBA" id="ARBA00011738"/>
    </source>
</evidence>
<reference evidence="5 6" key="1">
    <citation type="submission" date="2018-06" db="EMBL/GenBank/DDBJ databases">
        <title>Genomic Encyclopedia of Type Strains, Phase IV (KMG-IV): sequencing the most valuable type-strain genomes for metagenomic binning, comparative biology and taxonomic classification.</title>
        <authorList>
            <person name="Goeker M."/>
        </authorList>
    </citation>
    <scope>NUCLEOTIDE SEQUENCE [LARGE SCALE GENOMIC DNA]</scope>
    <source>
        <strain evidence="5 6">DSM 25520</strain>
    </source>
</reference>
<dbReference type="Pfam" id="PF04115">
    <property type="entry name" value="Ureidogly_lyase"/>
    <property type="match status" value="1"/>
</dbReference>
<comment type="subunit">
    <text evidence="1">Homodimer.</text>
</comment>
<dbReference type="RefSeq" id="WP_113932822.1">
    <property type="nucleotide sequence ID" value="NZ_JACCEU010000004.1"/>
</dbReference>
<evidence type="ECO:0000256" key="3">
    <source>
        <dbReference type="ARBA" id="ARBA00023239"/>
    </source>
</evidence>
<evidence type="ECO:0000313" key="6">
    <source>
        <dbReference type="Proteomes" id="UP000253628"/>
    </source>
</evidence>
<dbReference type="InterPro" id="IPR007247">
    <property type="entry name" value="Ureidogly_lyase"/>
</dbReference>
<name>A0A366HG25_9BURK</name>
<sequence length="178" mass="19468">MPILKLERLTQSAFAGFGDVIEMNDRDWFHINNGSTRRYHNQSTVQVTGADGQAGISLARGDAFKLPQTVTMLERHPLGSQSWIPMDGAPFLIVVAPNGVDGLPDEAGIRAFYADGGQGVNYFQGTWHHPLMTLGRQGSFVVIDRIGSVPNCDERDLAQHYTIDGAFKDKAVPPLVSM</sequence>
<dbReference type="PANTHER" id="PTHR21221">
    <property type="entry name" value="UREIDOGLYCOLATE HYDROLASE"/>
    <property type="match status" value="1"/>
</dbReference>
<dbReference type="PIRSF" id="PIRSF017306">
    <property type="entry name" value="Ureidogly_hydro"/>
    <property type="match status" value="1"/>
</dbReference>
<evidence type="ECO:0000256" key="2">
    <source>
        <dbReference type="ARBA" id="ARBA00022631"/>
    </source>
</evidence>
<dbReference type="InterPro" id="IPR024060">
    <property type="entry name" value="Ureidoglycolate_lyase_dom_sf"/>
</dbReference>
<dbReference type="CDD" id="cd20298">
    <property type="entry name" value="cupin_UAH"/>
    <property type="match status" value="1"/>
</dbReference>
<keyword evidence="2" id="KW-0659">Purine metabolism</keyword>
<dbReference type="PANTHER" id="PTHR21221:SF1">
    <property type="entry name" value="UREIDOGLYCOLATE LYASE"/>
    <property type="match status" value="1"/>
</dbReference>
<dbReference type="GO" id="GO:0006144">
    <property type="term" value="P:purine nucleobase metabolic process"/>
    <property type="evidence" value="ECO:0007669"/>
    <property type="project" value="UniProtKB-KW"/>
</dbReference>
<comment type="catalytic activity">
    <reaction evidence="4">
        <text>(S)-ureidoglycolate = urea + glyoxylate</text>
        <dbReference type="Rhea" id="RHEA:11304"/>
        <dbReference type="ChEBI" id="CHEBI:16199"/>
        <dbReference type="ChEBI" id="CHEBI:36655"/>
        <dbReference type="ChEBI" id="CHEBI:57296"/>
        <dbReference type="EC" id="4.3.2.3"/>
    </reaction>
</comment>
<keyword evidence="3 5" id="KW-0456">Lyase</keyword>
<evidence type="ECO:0000256" key="4">
    <source>
        <dbReference type="ARBA" id="ARBA00047684"/>
    </source>
</evidence>
<dbReference type="InterPro" id="IPR047233">
    <property type="entry name" value="UAH_cupin"/>
</dbReference>
<dbReference type="OrthoDB" id="9804602at2"/>
<dbReference type="Gene3D" id="2.60.120.480">
    <property type="entry name" value="Ureidoglycolate hydrolase"/>
    <property type="match status" value="1"/>
</dbReference>
<dbReference type="EMBL" id="QNRQ01000003">
    <property type="protein sequence ID" value="RBP41084.1"/>
    <property type="molecule type" value="Genomic_DNA"/>
</dbReference>
<keyword evidence="6" id="KW-1185">Reference proteome</keyword>
<dbReference type="NCBIfam" id="NF009932">
    <property type="entry name" value="PRK13395.1"/>
    <property type="match status" value="1"/>
</dbReference>
<dbReference type="GO" id="GO:0004848">
    <property type="term" value="F:ureidoglycolate hydrolase activity"/>
    <property type="evidence" value="ECO:0007669"/>
    <property type="project" value="InterPro"/>
</dbReference>
<dbReference type="InterPro" id="IPR011051">
    <property type="entry name" value="RmlC_Cupin_sf"/>
</dbReference>
<evidence type="ECO:0000313" key="5">
    <source>
        <dbReference type="EMBL" id="RBP41084.1"/>
    </source>
</evidence>
<dbReference type="Proteomes" id="UP000253628">
    <property type="component" value="Unassembled WGS sequence"/>
</dbReference>
<dbReference type="GO" id="GO:0000256">
    <property type="term" value="P:allantoin catabolic process"/>
    <property type="evidence" value="ECO:0007669"/>
    <property type="project" value="InterPro"/>
</dbReference>
<organism evidence="5 6">
    <name type="scientific">Eoetvoesiella caeni</name>
    <dbReference type="NCBI Taxonomy" id="645616"/>
    <lineage>
        <taxon>Bacteria</taxon>
        <taxon>Pseudomonadati</taxon>
        <taxon>Pseudomonadota</taxon>
        <taxon>Betaproteobacteria</taxon>
        <taxon>Burkholderiales</taxon>
        <taxon>Alcaligenaceae</taxon>
        <taxon>Eoetvoesiella</taxon>
    </lineage>
</organism>
<dbReference type="GO" id="GO:0050385">
    <property type="term" value="F:ureidoglycolate lyase activity"/>
    <property type="evidence" value="ECO:0007669"/>
    <property type="project" value="UniProtKB-EC"/>
</dbReference>
<accession>A0A366HG25</accession>
<dbReference type="AlphaFoldDB" id="A0A366HG25"/>